<dbReference type="GO" id="GO:0052689">
    <property type="term" value="F:carboxylic ester hydrolase activity"/>
    <property type="evidence" value="ECO:0007669"/>
    <property type="project" value="UniProtKB-KW"/>
</dbReference>
<organism evidence="7 8">
    <name type="scientific">Cryptotermes secundus</name>
    <dbReference type="NCBI Taxonomy" id="105785"/>
    <lineage>
        <taxon>Eukaryota</taxon>
        <taxon>Metazoa</taxon>
        <taxon>Ecdysozoa</taxon>
        <taxon>Arthropoda</taxon>
        <taxon>Hexapoda</taxon>
        <taxon>Insecta</taxon>
        <taxon>Pterygota</taxon>
        <taxon>Neoptera</taxon>
        <taxon>Polyneoptera</taxon>
        <taxon>Dictyoptera</taxon>
        <taxon>Blattodea</taxon>
        <taxon>Blattoidea</taxon>
        <taxon>Termitoidae</taxon>
        <taxon>Kalotermitidae</taxon>
        <taxon>Cryptotermitinae</taxon>
        <taxon>Cryptotermes</taxon>
    </lineage>
</organism>
<dbReference type="PANTHER" id="PTHR43142">
    <property type="entry name" value="CARBOXYLIC ESTER HYDROLASE"/>
    <property type="match status" value="1"/>
</dbReference>
<evidence type="ECO:0000256" key="1">
    <source>
        <dbReference type="ARBA" id="ARBA00005964"/>
    </source>
</evidence>
<comment type="similarity">
    <text evidence="1 5">Belongs to the type-B carboxylesterase/lipase family.</text>
</comment>
<dbReference type="EC" id="3.1.1.-" evidence="5"/>
<sequence length="572" mass="64373">MLAKLLLICATLTLKAVYSTETHKVRIEQGELEGATLTSRNGRTFVAFQGIPYAEPPVGSLRFKDPVPPKPWRGIWNASLPGSMCLQYNKLTPFADDQDPIVGEEDCLFINVYTPKVPKDKFTHVLDVIVFIHGGAFMYGWSHEYKPHLILDRDAVFVTFNYRLGPLGFLSTEDETVPGNMGLKDQAAALRWIRKNIAAFGGNPQSVTITGNSAGGASVHYHYISPQSRGLFERGYSQSGTTLCPWTQMEQGRAKAKMLGEALGCNTKCSEQLVDCLRNRPARQIVQQVKNFQIWRYNPFSPFGPTVEVAGSNPFLSKTPVDAILQGDVQDLPWITSVTTEDGLYPAADWIANENVMKVLEQRFAELFPHILDYNYTVAEDKKLDVTNRILQHYLQGKPLSIKARKEITRITTDRLFVLEAVRAAKLQAAVNSAPVYFYQFGYRGTHSVTEKFSGTTTNLGVCHVDDLVYVIDYAKGDHVESQEDKNISQLLLDIWTSYAHNGKPVPPNRSFIWEPTTPNDKELEYLYIGNPNKLEMRSSNNLGEQDFWDSLPINEPQIGKNTPLRKKHTEF</sequence>
<dbReference type="FunFam" id="3.40.50.1820:FF:000155">
    <property type="entry name" value="Carboxylic ester hydrolase"/>
    <property type="match status" value="1"/>
</dbReference>
<comment type="caution">
    <text evidence="7">The sequence shown here is derived from an EMBL/GenBank/DDBJ whole genome shotgun (WGS) entry which is preliminary data.</text>
</comment>
<dbReference type="PROSITE" id="PS00941">
    <property type="entry name" value="CARBOXYLESTERASE_B_2"/>
    <property type="match status" value="1"/>
</dbReference>
<keyword evidence="8" id="KW-1185">Reference proteome</keyword>
<keyword evidence="4" id="KW-0325">Glycoprotein</keyword>
<feature type="chain" id="PRO_5014210643" description="Carboxylic ester hydrolase" evidence="5">
    <location>
        <begin position="20"/>
        <end position="572"/>
    </location>
</feature>
<evidence type="ECO:0000256" key="3">
    <source>
        <dbReference type="ARBA" id="ARBA00022801"/>
    </source>
</evidence>
<keyword evidence="3 5" id="KW-0378">Hydrolase</keyword>
<dbReference type="InterPro" id="IPR019819">
    <property type="entry name" value="Carboxylesterase_B_CS"/>
</dbReference>
<dbReference type="InterPro" id="IPR019826">
    <property type="entry name" value="Carboxylesterase_B_AS"/>
</dbReference>
<feature type="domain" description="Carboxylesterase type B" evidence="6">
    <location>
        <begin position="23"/>
        <end position="549"/>
    </location>
</feature>
<name>A0A2J7QJE6_9NEOP</name>
<dbReference type="Proteomes" id="UP000235965">
    <property type="component" value="Unassembled WGS sequence"/>
</dbReference>
<dbReference type="CDD" id="cd00312">
    <property type="entry name" value="Esterase_lipase"/>
    <property type="match status" value="1"/>
</dbReference>
<gene>
    <name evidence="7" type="primary">EST6_7</name>
    <name evidence="7" type="ORF">B7P43_G07872</name>
</gene>
<dbReference type="EMBL" id="NEVH01013556">
    <property type="protein sequence ID" value="PNF28713.1"/>
    <property type="molecule type" value="Genomic_DNA"/>
</dbReference>
<evidence type="ECO:0000259" key="6">
    <source>
        <dbReference type="Pfam" id="PF00135"/>
    </source>
</evidence>
<protein>
    <recommendedName>
        <fullName evidence="5">Carboxylic ester hydrolase</fullName>
        <ecNumber evidence="5">3.1.1.-</ecNumber>
    </recommendedName>
</protein>
<reference evidence="7 8" key="1">
    <citation type="submission" date="2017-12" db="EMBL/GenBank/DDBJ databases">
        <title>Hemimetabolous genomes reveal molecular basis of termite eusociality.</title>
        <authorList>
            <person name="Harrison M.C."/>
            <person name="Jongepier E."/>
            <person name="Robertson H.M."/>
            <person name="Arning N."/>
            <person name="Bitard-Feildel T."/>
            <person name="Chao H."/>
            <person name="Childers C.P."/>
            <person name="Dinh H."/>
            <person name="Doddapaneni H."/>
            <person name="Dugan S."/>
            <person name="Gowin J."/>
            <person name="Greiner C."/>
            <person name="Han Y."/>
            <person name="Hu H."/>
            <person name="Hughes D.S.T."/>
            <person name="Huylmans A.-K."/>
            <person name="Kemena C."/>
            <person name="Kremer L.P.M."/>
            <person name="Lee S.L."/>
            <person name="Lopez-Ezquerra A."/>
            <person name="Mallet L."/>
            <person name="Monroy-Kuhn J.M."/>
            <person name="Moser A."/>
            <person name="Murali S.C."/>
            <person name="Muzny D.M."/>
            <person name="Otani S."/>
            <person name="Piulachs M.-D."/>
            <person name="Poelchau M."/>
            <person name="Qu J."/>
            <person name="Schaub F."/>
            <person name="Wada-Katsumata A."/>
            <person name="Worley K.C."/>
            <person name="Xie Q."/>
            <person name="Ylla G."/>
            <person name="Poulsen M."/>
            <person name="Gibbs R.A."/>
            <person name="Schal C."/>
            <person name="Richards S."/>
            <person name="Belles X."/>
            <person name="Korb J."/>
            <person name="Bornberg-Bauer E."/>
        </authorList>
    </citation>
    <scope>NUCLEOTIDE SEQUENCE [LARGE SCALE GENOMIC DNA]</scope>
    <source>
        <tissue evidence="7">Whole body</tissue>
    </source>
</reference>
<proteinExistence type="inferred from homology"/>
<dbReference type="AlphaFoldDB" id="A0A2J7QJE6"/>
<evidence type="ECO:0000256" key="4">
    <source>
        <dbReference type="ARBA" id="ARBA00023180"/>
    </source>
</evidence>
<dbReference type="InterPro" id="IPR029058">
    <property type="entry name" value="AB_hydrolase_fold"/>
</dbReference>
<keyword evidence="2" id="KW-0719">Serine esterase</keyword>
<dbReference type="InterPro" id="IPR002018">
    <property type="entry name" value="CarbesteraseB"/>
</dbReference>
<dbReference type="Pfam" id="PF00135">
    <property type="entry name" value="COesterase"/>
    <property type="match status" value="1"/>
</dbReference>
<dbReference type="InParanoid" id="A0A2J7QJE6"/>
<dbReference type="SUPFAM" id="SSF53474">
    <property type="entry name" value="alpha/beta-Hydrolases"/>
    <property type="match status" value="1"/>
</dbReference>
<dbReference type="PANTHER" id="PTHR43142:SF1">
    <property type="entry name" value="CARBOXYLIC ESTER HYDROLASE"/>
    <property type="match status" value="1"/>
</dbReference>
<accession>A0A2J7QJE6</accession>
<evidence type="ECO:0000313" key="7">
    <source>
        <dbReference type="EMBL" id="PNF28713.1"/>
    </source>
</evidence>
<feature type="signal peptide" evidence="5">
    <location>
        <begin position="1"/>
        <end position="19"/>
    </location>
</feature>
<evidence type="ECO:0000256" key="5">
    <source>
        <dbReference type="RuleBase" id="RU361235"/>
    </source>
</evidence>
<dbReference type="STRING" id="105785.A0A2J7QJE6"/>
<keyword evidence="5" id="KW-0732">Signal</keyword>
<evidence type="ECO:0000256" key="2">
    <source>
        <dbReference type="ARBA" id="ARBA00022487"/>
    </source>
</evidence>
<evidence type="ECO:0000313" key="8">
    <source>
        <dbReference type="Proteomes" id="UP000235965"/>
    </source>
</evidence>
<dbReference type="PROSITE" id="PS00122">
    <property type="entry name" value="CARBOXYLESTERASE_B_1"/>
    <property type="match status" value="1"/>
</dbReference>
<dbReference type="OrthoDB" id="6846267at2759"/>
<dbReference type="Gene3D" id="3.40.50.1820">
    <property type="entry name" value="alpha/beta hydrolase"/>
    <property type="match status" value="1"/>
</dbReference>